<feature type="domain" description="BRCT" evidence="2">
    <location>
        <begin position="40"/>
        <end position="121"/>
    </location>
</feature>
<proteinExistence type="predicted"/>
<evidence type="ECO:0000313" key="4">
    <source>
        <dbReference type="Proteomes" id="UP000094565"/>
    </source>
</evidence>
<dbReference type="InterPro" id="IPR001357">
    <property type="entry name" value="BRCT_dom"/>
</dbReference>
<dbReference type="PANTHER" id="PTHR13561">
    <property type="entry name" value="DNA REPLICATION REGULATOR DPB11-RELATED"/>
    <property type="match status" value="1"/>
</dbReference>
<accession>A0A1B2JHI6</accession>
<dbReference type="Pfam" id="PF00533">
    <property type="entry name" value="BRCT"/>
    <property type="match status" value="1"/>
</dbReference>
<dbReference type="OrthoDB" id="251770at2759"/>
<dbReference type="GO" id="GO:0033314">
    <property type="term" value="P:mitotic DNA replication checkpoint signaling"/>
    <property type="evidence" value="ECO:0007669"/>
    <property type="project" value="TreeGrafter"/>
</dbReference>
<dbReference type="GO" id="GO:0007095">
    <property type="term" value="P:mitotic G2 DNA damage checkpoint signaling"/>
    <property type="evidence" value="ECO:0007669"/>
    <property type="project" value="TreeGrafter"/>
</dbReference>
<evidence type="ECO:0000313" key="3">
    <source>
        <dbReference type="EMBL" id="ANZ77462.1"/>
    </source>
</evidence>
<dbReference type="EMBL" id="CP014587">
    <property type="protein sequence ID" value="ANZ77462.1"/>
    <property type="molecule type" value="Genomic_DNA"/>
</dbReference>
<feature type="domain" description="BRCT" evidence="2">
    <location>
        <begin position="132"/>
        <end position="221"/>
    </location>
</feature>
<protein>
    <submittedName>
        <fullName evidence="3">BA75_04380T0</fullName>
    </submittedName>
</protein>
<dbReference type="PANTHER" id="PTHR13561:SF20">
    <property type="entry name" value="DNA TOPOISOMERASE 2-BINDING PROTEIN 1"/>
    <property type="match status" value="1"/>
</dbReference>
<evidence type="ECO:0000259" key="2">
    <source>
        <dbReference type="PROSITE" id="PS50172"/>
    </source>
</evidence>
<sequence length="660" mass="75064">MALPAFSLGFLIIGQYLILSQASSLFNFVSLHFCIFQLHVMSKPFKGKLFCPTCIPQDIKDDLAEKISDMGGALVNPLTSDVRYLIVGDRDSDKFRYSVKYRPDIIFLRPKSIKEIYDEWLQARKEVSFDGYELPVFEGLRVCLTRTREPSQREEFQKLIEDRGGKVSEALTMGKSCVVTSEKSGKRYEKALEWKIPTLDLRWVTDSVKRGAMLDMNFYDISKLPANLLGKGACNWRELDEFFMEEDVRKKYHDDSKSRERKRNTEEEHLKVVKRNPKIWKSIMERIKPSDFSVHDKNVWDTDLIKIDSGEVKKNFGKAKNMPLEGEIASTNSLPNTGRISVATSNIFSGLYFLCYGFNEFQASILNRVIILSGGKFCDNDKSENFDSITHLLVPHGFTRCCISERFLASFPNTTEIVTDWFVERSLHYKKIMDDRWGRPLCHTKLGINLKVCITGFCGVELLHIIKLIEILGFEYCGTLTKIGHLLVINLSVLGLGFRKDRSSSLFSYEYSEIIDTPSDTKLGAKSTKNKIIAAKKWSIPIVSAAFLWETSELGKLPSLLDYRWCVFAPKFDCASSSPRFGVNTVETSTPSNYNQITPAVDVELAEHLPSPTRAKKKWGRIVGQASVTVARTERVSPSPLPQSDTSDLIDYPKISYDTR</sequence>
<dbReference type="Gene3D" id="3.40.50.10190">
    <property type="entry name" value="BRCT domain"/>
    <property type="match status" value="4"/>
</dbReference>
<dbReference type="InterPro" id="IPR036420">
    <property type="entry name" value="BRCT_dom_sf"/>
</dbReference>
<dbReference type="AlphaFoldDB" id="A0A1B2JHI6"/>
<organism evidence="3 4">
    <name type="scientific">Komagataella pastoris</name>
    <name type="common">Yeast</name>
    <name type="synonym">Pichia pastoris</name>
    <dbReference type="NCBI Taxonomy" id="4922"/>
    <lineage>
        <taxon>Eukaryota</taxon>
        <taxon>Fungi</taxon>
        <taxon>Dikarya</taxon>
        <taxon>Ascomycota</taxon>
        <taxon>Saccharomycotina</taxon>
        <taxon>Pichiomycetes</taxon>
        <taxon>Pichiales</taxon>
        <taxon>Pichiaceae</taxon>
        <taxon>Komagataella</taxon>
    </lineage>
</organism>
<gene>
    <name evidence="3" type="primary">DPB11</name>
    <name evidence="3" type="ORF">ATY40_BA7504380</name>
</gene>
<name>A0A1B2JHI6_PICPA</name>
<reference evidence="3 4" key="1">
    <citation type="submission" date="2016-02" db="EMBL/GenBank/DDBJ databases">
        <title>Comparative genomic and transcriptomic foundation for Pichia pastoris.</title>
        <authorList>
            <person name="Love K.R."/>
            <person name="Shah K.A."/>
            <person name="Whittaker C.A."/>
            <person name="Wu J."/>
            <person name="Bartlett M.C."/>
            <person name="Ma D."/>
            <person name="Leeson R.L."/>
            <person name="Priest M."/>
            <person name="Young S.K."/>
            <person name="Love J.C."/>
        </authorList>
    </citation>
    <scope>NUCLEOTIDE SEQUENCE [LARGE SCALE GENOMIC DNA]</scope>
    <source>
        <strain evidence="3 4">ATCC 28485</strain>
    </source>
</reference>
<keyword evidence="4" id="KW-1185">Reference proteome</keyword>
<dbReference type="SUPFAM" id="SSF52113">
    <property type="entry name" value="BRCT domain"/>
    <property type="match status" value="4"/>
</dbReference>
<keyword evidence="1" id="KW-0677">Repeat</keyword>
<dbReference type="CDD" id="cd17731">
    <property type="entry name" value="BRCT_TopBP1_rpt2_like"/>
    <property type="match status" value="1"/>
</dbReference>
<dbReference type="InterPro" id="IPR059215">
    <property type="entry name" value="BRCT2_TopBP1-like"/>
</dbReference>
<dbReference type="Proteomes" id="UP000094565">
    <property type="component" value="Chromosome 4"/>
</dbReference>
<evidence type="ECO:0000256" key="1">
    <source>
        <dbReference type="ARBA" id="ARBA00022737"/>
    </source>
</evidence>
<dbReference type="GO" id="GO:0006270">
    <property type="term" value="P:DNA replication initiation"/>
    <property type="evidence" value="ECO:0007669"/>
    <property type="project" value="TreeGrafter"/>
</dbReference>
<dbReference type="SMART" id="SM00292">
    <property type="entry name" value="BRCT"/>
    <property type="match status" value="4"/>
</dbReference>
<dbReference type="PROSITE" id="PS50172">
    <property type="entry name" value="BRCT"/>
    <property type="match status" value="3"/>
</dbReference>
<feature type="domain" description="BRCT" evidence="2">
    <location>
        <begin position="343"/>
        <end position="434"/>
    </location>
</feature>